<sequence length="61" mass="6484">MTVIFCSLPVPRSFAVTCMMPLASMSKDTSICGTPRGAGGRPVSSNMPSFLLYAAISRSPW</sequence>
<dbReference type="EMBL" id="MIFZ01000254">
    <property type="protein sequence ID" value="OSY50986.1"/>
    <property type="molecule type" value="Genomic_DNA"/>
</dbReference>
<evidence type="ECO:0000313" key="1">
    <source>
        <dbReference type="EMBL" id="OSY50986.1"/>
    </source>
</evidence>
<proteinExistence type="predicted"/>
<reference evidence="1 2" key="1">
    <citation type="submission" date="2016-09" db="EMBL/GenBank/DDBJ databases">
        <title>Streptomyces fradiae DSM40063, a candidate organism with high potential of specific P450 cytochromes.</title>
        <authorList>
            <person name="Grumaz C."/>
            <person name="Vainshtein Y."/>
            <person name="Kirstahler P."/>
            <person name="Sohn K."/>
        </authorList>
    </citation>
    <scope>NUCLEOTIDE SEQUENCE [LARGE SCALE GENOMIC DNA]</scope>
    <source>
        <strain evidence="1 2">DSM 40063</strain>
    </source>
</reference>
<protein>
    <submittedName>
        <fullName evidence="1">Uncharacterized protein</fullName>
    </submittedName>
</protein>
<organism evidence="1 2">
    <name type="scientific">Streptomyces fradiae ATCC 10745 = DSM 40063</name>
    <dbReference type="NCBI Taxonomy" id="1319510"/>
    <lineage>
        <taxon>Bacteria</taxon>
        <taxon>Bacillati</taxon>
        <taxon>Actinomycetota</taxon>
        <taxon>Actinomycetes</taxon>
        <taxon>Kitasatosporales</taxon>
        <taxon>Streptomycetaceae</taxon>
        <taxon>Streptomyces</taxon>
    </lineage>
</organism>
<evidence type="ECO:0000313" key="2">
    <source>
        <dbReference type="Proteomes" id="UP000194318"/>
    </source>
</evidence>
<dbReference type="Proteomes" id="UP000194318">
    <property type="component" value="Unassembled WGS sequence"/>
</dbReference>
<dbReference type="AlphaFoldDB" id="A0A1Y2NU22"/>
<name>A0A1Y2NU22_STRFR</name>
<gene>
    <name evidence="1" type="ORF">BG846_03379</name>
</gene>
<comment type="caution">
    <text evidence="1">The sequence shown here is derived from an EMBL/GenBank/DDBJ whole genome shotgun (WGS) entry which is preliminary data.</text>
</comment>
<accession>A0A1Y2NU22</accession>